<name>A0ABD3RQ09_9STRA</name>
<evidence type="ECO:0008006" key="4">
    <source>
        <dbReference type="Google" id="ProtNLM"/>
    </source>
</evidence>
<dbReference type="EMBL" id="JALLPB020000385">
    <property type="protein sequence ID" value="KAL3809715.1"/>
    <property type="molecule type" value="Genomic_DNA"/>
</dbReference>
<evidence type="ECO:0000256" key="1">
    <source>
        <dbReference type="SAM" id="MobiDB-lite"/>
    </source>
</evidence>
<gene>
    <name evidence="2" type="ORF">ACHAXA_009409</name>
</gene>
<feature type="region of interest" description="Disordered" evidence="1">
    <location>
        <begin position="1"/>
        <end position="131"/>
    </location>
</feature>
<feature type="compositionally biased region" description="Basic and acidic residues" evidence="1">
    <location>
        <begin position="526"/>
        <end position="538"/>
    </location>
</feature>
<accession>A0ABD3RQ09</accession>
<protein>
    <recommendedName>
        <fullName evidence="4">Transposase</fullName>
    </recommendedName>
</protein>
<feature type="compositionally biased region" description="Gly residues" evidence="1">
    <location>
        <begin position="228"/>
        <end position="239"/>
    </location>
</feature>
<proteinExistence type="predicted"/>
<sequence>MRPKLEPSSPPLANPILAVDDHHGQPTPPPAKVARLGGGDDGVDDDDDHNVGRNVNAPGVRVDEAAASEKVGAEATVLGAPQPFSGDVPPDQPLLISNSSNPVKDEVEGGGGVSEEDGADRQKEADGRVDAKTDMVVVAGAVDNAKDTPPLPPLTGEGIYGLDEGVVVGKKSKKDRREFTAEEKLAIISEITTMPSVQSVLDKYGVSKSSLHRWRQPEKLGRLQEMVSGGGSTSGGGGDDGNDIDADSGGGHVKPTNSNGVVIENRDKLRKRDLHDKLRLIKLGLQNFCKENMNQAENERLAITSSLIQLKAVEIKEDLLSRGEIQDADELAAIEAFKASKSWACLVGNQLGYLSSGASIKWSDEQKTNTARYIEANSRKPSKKRKDRLEFTAEEKLTILQELENTNARNKMQSQPAVTVEQICHKYSTSKSSLHRWKQQYRSGRLQQLATTSSGYSNSKRISTDRLHLIKRVLNQFYIENENAPPDRKIGINYNVLQAKAIEARDIMLKRHHDAVMTGIKQLHEQEQVEELPKEEVSCGRGGGATLEEAGEKAREIEEGGDKSGGISSDVMSKEEANALEGFKASSSWLRETAKKFGWKLDFDGKRDSSADAVNDLAMISASAATDHQDHVHYHDNGGIVEDITSEHHAVGEVQHVHDEIAMEFGGMGNEVLPGIHQHLTLSMSASYDGQGDAMEDVVVNFKNEESNTCDV</sequence>
<feature type="compositionally biased region" description="Basic and acidic residues" evidence="1">
    <location>
        <begin position="550"/>
        <end position="562"/>
    </location>
</feature>
<dbReference type="Proteomes" id="UP001530377">
    <property type="component" value="Unassembled WGS sequence"/>
</dbReference>
<dbReference type="InterPro" id="IPR010921">
    <property type="entry name" value="Trp_repressor/repl_initiator"/>
</dbReference>
<organism evidence="2 3">
    <name type="scientific">Cyclostephanos tholiformis</name>
    <dbReference type="NCBI Taxonomy" id="382380"/>
    <lineage>
        <taxon>Eukaryota</taxon>
        <taxon>Sar</taxon>
        <taxon>Stramenopiles</taxon>
        <taxon>Ochrophyta</taxon>
        <taxon>Bacillariophyta</taxon>
        <taxon>Coscinodiscophyceae</taxon>
        <taxon>Thalassiosirophycidae</taxon>
        <taxon>Stephanodiscales</taxon>
        <taxon>Stephanodiscaceae</taxon>
        <taxon>Cyclostephanos</taxon>
    </lineage>
</organism>
<dbReference type="SUPFAM" id="SSF48295">
    <property type="entry name" value="TrpR-like"/>
    <property type="match status" value="1"/>
</dbReference>
<reference evidence="2 3" key="1">
    <citation type="submission" date="2024-10" db="EMBL/GenBank/DDBJ databases">
        <title>Updated reference genomes for cyclostephanoid diatoms.</title>
        <authorList>
            <person name="Roberts W.R."/>
            <person name="Alverson A.J."/>
        </authorList>
    </citation>
    <scope>NUCLEOTIDE SEQUENCE [LARGE SCALE GENOMIC DNA]</scope>
    <source>
        <strain evidence="2 3">AJA228-03</strain>
    </source>
</reference>
<feature type="region of interest" description="Disordered" evidence="1">
    <location>
        <begin position="526"/>
        <end position="569"/>
    </location>
</feature>
<evidence type="ECO:0000313" key="3">
    <source>
        <dbReference type="Proteomes" id="UP001530377"/>
    </source>
</evidence>
<feature type="region of interest" description="Disordered" evidence="1">
    <location>
        <begin position="223"/>
        <end position="260"/>
    </location>
</feature>
<comment type="caution">
    <text evidence="2">The sequence shown here is derived from an EMBL/GenBank/DDBJ whole genome shotgun (WGS) entry which is preliminary data.</text>
</comment>
<keyword evidence="3" id="KW-1185">Reference proteome</keyword>
<feature type="compositionally biased region" description="Basic and acidic residues" evidence="1">
    <location>
        <begin position="119"/>
        <end position="131"/>
    </location>
</feature>
<dbReference type="AlphaFoldDB" id="A0ABD3RQ09"/>
<evidence type="ECO:0000313" key="2">
    <source>
        <dbReference type="EMBL" id="KAL3809715.1"/>
    </source>
</evidence>